<name>A0A1M5PWU1_9BRAD</name>
<dbReference type="RefSeq" id="WP_079602521.1">
    <property type="nucleotide sequence ID" value="NZ_LT670817.1"/>
</dbReference>
<dbReference type="AlphaFoldDB" id="A0A1M5PWU1"/>
<organism evidence="2 3">
    <name type="scientific">Bradyrhizobium erythrophlei</name>
    <dbReference type="NCBI Taxonomy" id="1437360"/>
    <lineage>
        <taxon>Bacteria</taxon>
        <taxon>Pseudomonadati</taxon>
        <taxon>Pseudomonadota</taxon>
        <taxon>Alphaproteobacteria</taxon>
        <taxon>Hyphomicrobiales</taxon>
        <taxon>Nitrobacteraceae</taxon>
        <taxon>Bradyrhizobium</taxon>
    </lineage>
</organism>
<accession>A0A1M5PWU1</accession>
<feature type="compositionally biased region" description="Acidic residues" evidence="1">
    <location>
        <begin position="96"/>
        <end position="109"/>
    </location>
</feature>
<evidence type="ECO:0000313" key="2">
    <source>
        <dbReference type="EMBL" id="SHH06156.1"/>
    </source>
</evidence>
<reference evidence="2 3" key="1">
    <citation type="submission" date="2016-11" db="EMBL/GenBank/DDBJ databases">
        <authorList>
            <person name="Jaros S."/>
            <person name="Januszkiewicz K."/>
            <person name="Wedrychowicz H."/>
        </authorList>
    </citation>
    <scope>NUCLEOTIDE SEQUENCE [LARGE SCALE GENOMIC DNA]</scope>
    <source>
        <strain evidence="2 3">GAS138</strain>
    </source>
</reference>
<protein>
    <submittedName>
        <fullName evidence="2">Uncharacterized protein</fullName>
    </submittedName>
</protein>
<dbReference type="Proteomes" id="UP000189796">
    <property type="component" value="Chromosome I"/>
</dbReference>
<dbReference type="EMBL" id="LT670817">
    <property type="protein sequence ID" value="SHH06156.1"/>
    <property type="molecule type" value="Genomic_DNA"/>
</dbReference>
<feature type="region of interest" description="Disordered" evidence="1">
    <location>
        <begin position="62"/>
        <end position="140"/>
    </location>
</feature>
<feature type="region of interest" description="Disordered" evidence="1">
    <location>
        <begin position="1"/>
        <end position="25"/>
    </location>
</feature>
<gene>
    <name evidence="2" type="ORF">SAMN05443248_3541</name>
</gene>
<feature type="compositionally biased region" description="Basic residues" evidence="1">
    <location>
        <begin position="131"/>
        <end position="140"/>
    </location>
</feature>
<proteinExistence type="predicted"/>
<feature type="compositionally biased region" description="Basic and acidic residues" evidence="1">
    <location>
        <begin position="110"/>
        <end position="124"/>
    </location>
</feature>
<sequence>MNIPKGYRAREAAGRQRKVRGRIDPDIRAQRQAVLEPKIHKAILRTRDQHELKAVFEAEEKAAAEKSVSETVQPVQPVEAEQTEQVVSDEQFAELVDADEDEQPADEQSEPEKSTEEEPVEAKPEQAASKPKSKSKNKNK</sequence>
<evidence type="ECO:0000256" key="1">
    <source>
        <dbReference type="SAM" id="MobiDB-lite"/>
    </source>
</evidence>
<evidence type="ECO:0000313" key="3">
    <source>
        <dbReference type="Proteomes" id="UP000189796"/>
    </source>
</evidence>